<proteinExistence type="predicted"/>
<gene>
    <name evidence="2" type="ORF">AAEO56_05175</name>
</gene>
<dbReference type="Proteomes" id="UP001464555">
    <property type="component" value="Unassembled WGS sequence"/>
</dbReference>
<name>A0ABU9HU11_9FLAO</name>
<evidence type="ECO:0000313" key="2">
    <source>
        <dbReference type="EMBL" id="MEL1243643.1"/>
    </source>
</evidence>
<dbReference type="Pfam" id="PF01872">
    <property type="entry name" value="RibD_C"/>
    <property type="match status" value="1"/>
</dbReference>
<evidence type="ECO:0000259" key="1">
    <source>
        <dbReference type="Pfam" id="PF01872"/>
    </source>
</evidence>
<keyword evidence="3" id="KW-1185">Reference proteome</keyword>
<dbReference type="RefSeq" id="WP_341695958.1">
    <property type="nucleotide sequence ID" value="NZ_JBBYHR010000002.1"/>
</dbReference>
<organism evidence="2 3">
    <name type="scientific">Flavobacterium arundinis</name>
    <dbReference type="NCBI Taxonomy" id="3139143"/>
    <lineage>
        <taxon>Bacteria</taxon>
        <taxon>Pseudomonadati</taxon>
        <taxon>Bacteroidota</taxon>
        <taxon>Flavobacteriia</taxon>
        <taxon>Flavobacteriales</taxon>
        <taxon>Flavobacteriaceae</taxon>
        <taxon>Flavobacterium</taxon>
    </lineage>
</organism>
<accession>A0ABU9HU11</accession>
<dbReference type="Gene3D" id="3.40.430.10">
    <property type="entry name" value="Dihydrofolate Reductase, subunit A"/>
    <property type="match status" value="1"/>
</dbReference>
<dbReference type="InterPro" id="IPR002734">
    <property type="entry name" value="RibDG_C"/>
</dbReference>
<feature type="domain" description="Bacterial bifunctional deaminase-reductase C-terminal" evidence="1">
    <location>
        <begin position="3"/>
        <end position="178"/>
    </location>
</feature>
<evidence type="ECO:0000313" key="3">
    <source>
        <dbReference type="Proteomes" id="UP001464555"/>
    </source>
</evidence>
<sequence>MRKLIFGINTTLDGCCDHTKGNANEEVHEYFTQLLREADVLLYGRKTYELMVPFWPDVAKNPSSPTTALDDFAKAFDAVNKIVVVSKTLEKAEGNKTAIIRTNLREEILKLKQEEGKAIVTGGVDVPSQLLQLGLIDEYHVVVHPVIAGEGRRLFDGINLPEQSQLKLAGSKVFKSGHVALRYMKG</sequence>
<dbReference type="SUPFAM" id="SSF53597">
    <property type="entry name" value="Dihydrofolate reductase-like"/>
    <property type="match status" value="1"/>
</dbReference>
<comment type="caution">
    <text evidence="2">The sequence shown here is derived from an EMBL/GenBank/DDBJ whole genome shotgun (WGS) entry which is preliminary data.</text>
</comment>
<reference evidence="2 3" key="1">
    <citation type="submission" date="2024-04" db="EMBL/GenBank/DDBJ databases">
        <title>Flavobacterium sp. DGU11 16S ribosomal RNA gene Genome sequencing and assembly.</title>
        <authorList>
            <person name="Park S."/>
        </authorList>
    </citation>
    <scope>NUCLEOTIDE SEQUENCE [LARGE SCALE GENOMIC DNA]</scope>
    <source>
        <strain evidence="2 3">DGU11</strain>
    </source>
</reference>
<dbReference type="InterPro" id="IPR050765">
    <property type="entry name" value="Riboflavin_Biosynth_HTPR"/>
</dbReference>
<dbReference type="PANTHER" id="PTHR38011">
    <property type="entry name" value="DIHYDROFOLATE REDUCTASE FAMILY PROTEIN (AFU_ORTHOLOGUE AFUA_8G06820)"/>
    <property type="match status" value="1"/>
</dbReference>
<dbReference type="PANTHER" id="PTHR38011:SF11">
    <property type="entry name" value="2,5-DIAMINO-6-RIBOSYLAMINO-4(3H)-PYRIMIDINONE 5'-PHOSPHATE REDUCTASE"/>
    <property type="match status" value="1"/>
</dbReference>
<dbReference type="EMBL" id="JBBYHR010000002">
    <property type="protein sequence ID" value="MEL1243643.1"/>
    <property type="molecule type" value="Genomic_DNA"/>
</dbReference>
<protein>
    <submittedName>
        <fullName evidence="2">Dihydrofolate reductase family protein</fullName>
    </submittedName>
</protein>
<dbReference type="InterPro" id="IPR024072">
    <property type="entry name" value="DHFR-like_dom_sf"/>
</dbReference>